<dbReference type="PANTHER" id="PTHR16131">
    <property type="entry name" value="LIGAND-DEPENDENT NUCLEAR RECEPTOR-INTERACTING FACTOR 1"/>
    <property type="match status" value="1"/>
</dbReference>
<feature type="compositionally biased region" description="Basic residues" evidence="1">
    <location>
        <begin position="1211"/>
        <end position="1220"/>
    </location>
</feature>
<dbReference type="GO" id="GO:0006355">
    <property type="term" value="P:regulation of DNA-templated transcription"/>
    <property type="evidence" value="ECO:0007669"/>
    <property type="project" value="InterPro"/>
</dbReference>
<feature type="region of interest" description="Disordered" evidence="1">
    <location>
        <begin position="1174"/>
        <end position="1228"/>
    </location>
</feature>
<gene>
    <name evidence="3" type="primary">LOC106572166</name>
</gene>
<feature type="compositionally biased region" description="Low complexity" evidence="1">
    <location>
        <begin position="237"/>
        <end position="258"/>
    </location>
</feature>
<feature type="compositionally biased region" description="Low complexity" evidence="1">
    <location>
        <begin position="388"/>
        <end position="400"/>
    </location>
</feature>
<feature type="compositionally biased region" description="Polar residues" evidence="1">
    <location>
        <begin position="744"/>
        <end position="773"/>
    </location>
</feature>
<evidence type="ECO:0000256" key="1">
    <source>
        <dbReference type="SAM" id="MobiDB-lite"/>
    </source>
</evidence>
<proteinExistence type="predicted"/>
<dbReference type="RefSeq" id="XP_014001553.2">
    <property type="nucleotide sequence ID" value="XM_014146078.2"/>
</dbReference>
<dbReference type="GO" id="GO:0042974">
    <property type="term" value="F:nuclear retinoic acid receptor binding"/>
    <property type="evidence" value="ECO:0007669"/>
    <property type="project" value="InterPro"/>
</dbReference>
<feature type="region of interest" description="Disordered" evidence="1">
    <location>
        <begin position="956"/>
        <end position="994"/>
    </location>
</feature>
<name>A0A1S3MED1_SALSA</name>
<feature type="region of interest" description="Disordered" evidence="1">
    <location>
        <begin position="237"/>
        <end position="262"/>
    </location>
</feature>
<dbReference type="GeneID" id="106572166"/>
<evidence type="ECO:0008006" key="4">
    <source>
        <dbReference type="Google" id="ProtNLM"/>
    </source>
</evidence>
<dbReference type="AlphaFoldDB" id="A0A1S3MED1"/>
<sequence length="1295" mass="139935">MSNLNISYSNQGKTMASQGACRSGTGVFYQAMPAVGTDGRNVMKLIPVQKVNGQFVRSPTSTMKDMAEPQRDLTLDVPSISKINMSTLGPTAKGQSVNKRPFYMSTSQNPTNLTGIYKSVSIQTPIVTTKVAQSALSLTSPELTLLNKDQLPVTVKSPALPNGQYLQIPPNAQVKTLPASALPPAIKRQIFTSSTSCASNSNLPMVLYVSPVQTMKPGGTPLCPTSQKAPLSLSRFSRSSGQTHSTCSSSGSTPCSTTAKDGKRPVTPIKWVIEEADGSPAPCLVPVNSSSMTSDILKTLAEMEKATKPCENTAKKYSPSQESQTKIGQEKDNALVMYNGKVYFVAKRTPELCNRPSKPLEASRNMGDSTTQAAESVGFNQRISLPPSLPLSSSLGSQLSNKTRPDPKHIVIPDDIIDLCDDDPQDDLTYQAISTRDVTRQPFRQSEVDEDEDSNVIFVSYLPPKTVSKVAEENKEMAHMLNDLEAEQEVLCGQDHLNGQVVDSQNKVSGLSIEKCQSVATAQDMAGCHGSATGQELNSRQHNITGQYRKILQRFHGRATGIRIENIQGNATSKEMGISHPSASTQEMGNVQDDATDQGNGNSQHHPAMQEMDNITGSTSLQTEMETHKEKSSSDPIPEQRTSVLDMESLETCDRLLKQMFGITSDVKICLERIDAKPKAVPKVFPRIGTTNKRTIEAIRKLLQGSNILIKKREHKETEVSATRKDGSCPIDAKRLKIEKVKNASESSENTEPLTSPTPQLEMQPFMSPSPQLKMQPLTGPSPQLKMQPLTSPSPQLKMQPLTSPSPQLEMQPLTGPSPQLEMQPLTGPSPQLEMQPLTGPSPQLEMQPLTGPSPQLEMQPLTGPSPQLEMQPLTSPSPQLKMQPLTSPSPQLKMEALTSPSPQLKMEALTGPSPQLKMEALTGPSPQLKMEALTGPSPQLKMEALTGPSPQLKMEALTGPSPQLKMQPLTGPSPQLKMQPLTGPSPQLKMQPLTGPSLQLKMQPLTGPSPQLKMEALTSPSPQLKMEALTSPSPQLKMEALTSPSPQLKMQPLTSPSPQLEMQPLTSPSPQLDILSDAEHIFGFEELTVNNLISTAVETGVPSKPLPEINPVYISKRSSNLPVPSVHPQTNAEAMDCAPGPFCGTASNIKPNSRRRGKGKRCTACPCGVTGTPVQEKAMSSSSTSQEEPSSSKPPNTRFSGSSTSAIAKSAKRKGRKSTKAQMQDKELTSVEIQCPSTVSEQGSSTAGEIPTSYLCSTALMDPEEIKRHERIKRLKELLKEKEAALAMIRKNMG</sequence>
<protein>
    <recommendedName>
        <fullName evidence="4">Ligand-dependent nuclear receptor-interacting factor 1</fullName>
    </recommendedName>
</protein>
<feature type="compositionally biased region" description="Low complexity" evidence="1">
    <location>
        <begin position="1181"/>
        <end position="1192"/>
    </location>
</feature>
<feature type="region of interest" description="Disordered" evidence="1">
    <location>
        <begin position="740"/>
        <end position="896"/>
    </location>
</feature>
<reference evidence="3" key="1">
    <citation type="submission" date="2025-08" db="UniProtKB">
        <authorList>
            <consortium name="RefSeq"/>
        </authorList>
    </citation>
    <scope>IDENTIFICATION</scope>
</reference>
<organism evidence="2 3">
    <name type="scientific">Salmo salar</name>
    <name type="common">Atlantic salmon</name>
    <dbReference type="NCBI Taxonomy" id="8030"/>
    <lineage>
        <taxon>Eukaryota</taxon>
        <taxon>Metazoa</taxon>
        <taxon>Chordata</taxon>
        <taxon>Craniata</taxon>
        <taxon>Vertebrata</taxon>
        <taxon>Euteleostomi</taxon>
        <taxon>Actinopterygii</taxon>
        <taxon>Neopterygii</taxon>
        <taxon>Teleostei</taxon>
        <taxon>Protacanthopterygii</taxon>
        <taxon>Salmoniformes</taxon>
        <taxon>Salmonidae</taxon>
        <taxon>Salmoninae</taxon>
        <taxon>Salmo</taxon>
    </lineage>
</organism>
<feature type="compositionally biased region" description="Polar residues" evidence="1">
    <location>
        <begin position="789"/>
        <end position="809"/>
    </location>
</feature>
<dbReference type="InterPro" id="IPR026191">
    <property type="entry name" value="LRIF1"/>
</dbReference>
<dbReference type="Bgee" id="ENSSSAG00000068278">
    <property type="expression patterns" value="Expressed in testis and 22 other cell types or tissues"/>
</dbReference>
<feature type="compositionally biased region" description="Polar residues" evidence="1">
    <location>
        <begin position="873"/>
        <end position="891"/>
    </location>
</feature>
<feature type="region of interest" description="Disordered" evidence="1">
    <location>
        <begin position="388"/>
        <end position="408"/>
    </location>
</feature>
<dbReference type="PANTHER" id="PTHR16131:SF2">
    <property type="entry name" value="LIGAND-DEPENDENT NUCLEAR RECEPTOR-INTERACTING FACTOR 1"/>
    <property type="match status" value="1"/>
</dbReference>
<dbReference type="Pfam" id="PF15741">
    <property type="entry name" value="LRIF1"/>
    <property type="match status" value="2"/>
</dbReference>
<dbReference type="STRING" id="8030.ENSSSAP00000083574"/>
<feature type="compositionally biased region" description="Polar residues" evidence="1">
    <location>
        <begin position="1194"/>
        <end position="1208"/>
    </location>
</feature>
<dbReference type="Proteomes" id="UP001652741">
    <property type="component" value="Chromosome ssa15"/>
</dbReference>
<feature type="region of interest" description="Disordered" evidence="1">
    <location>
        <begin position="574"/>
        <end position="609"/>
    </location>
</feature>
<evidence type="ECO:0000313" key="3">
    <source>
        <dbReference type="RefSeq" id="XP_014001553.2"/>
    </source>
</evidence>
<dbReference type="KEGG" id="sasa:106572166"/>
<accession>A0A1S3MED1</accession>
<dbReference type="PaxDb" id="8030-ENSSSAP00000083574"/>
<keyword evidence="2" id="KW-1185">Reference proteome</keyword>
<feature type="region of interest" description="Disordered" evidence="1">
    <location>
        <begin position="1047"/>
        <end position="1068"/>
    </location>
</feature>
<evidence type="ECO:0000313" key="2">
    <source>
        <dbReference type="Proteomes" id="UP001652741"/>
    </source>
</evidence>